<evidence type="ECO:0000313" key="7">
    <source>
        <dbReference type="Proteomes" id="UP000433309"/>
    </source>
</evidence>
<evidence type="ECO:0000256" key="3">
    <source>
        <dbReference type="ARBA" id="ARBA00022723"/>
    </source>
</evidence>
<dbReference type="InterPro" id="IPR023198">
    <property type="entry name" value="PGP-like_dom2"/>
</dbReference>
<evidence type="ECO:0000256" key="4">
    <source>
        <dbReference type="ARBA" id="ARBA00022842"/>
    </source>
</evidence>
<dbReference type="SUPFAM" id="SSF56784">
    <property type="entry name" value="HAD-like"/>
    <property type="match status" value="1"/>
</dbReference>
<comment type="cofactor">
    <cofactor evidence="1">
        <name>Mg(2+)</name>
        <dbReference type="ChEBI" id="CHEBI:18420"/>
    </cofactor>
</comment>
<dbReference type="Proteomes" id="UP000433309">
    <property type="component" value="Unassembled WGS sequence"/>
</dbReference>
<proteinExistence type="inferred from homology"/>
<dbReference type="Gene3D" id="3.40.50.1000">
    <property type="entry name" value="HAD superfamily/HAD-like"/>
    <property type="match status" value="1"/>
</dbReference>
<dbReference type="InterPro" id="IPR051600">
    <property type="entry name" value="Beta-PGM-like"/>
</dbReference>
<dbReference type="PANTHER" id="PTHR46193">
    <property type="entry name" value="6-PHOSPHOGLUCONATE PHOSPHATASE"/>
    <property type="match status" value="1"/>
</dbReference>
<dbReference type="InterPro" id="IPR041492">
    <property type="entry name" value="HAD_2"/>
</dbReference>
<dbReference type="PANTHER" id="PTHR46193:SF18">
    <property type="entry name" value="HEXITOL PHOSPHATASE B"/>
    <property type="match status" value="1"/>
</dbReference>
<evidence type="ECO:0000256" key="2">
    <source>
        <dbReference type="ARBA" id="ARBA00006171"/>
    </source>
</evidence>
<keyword evidence="6" id="KW-0378">Hydrolase</keyword>
<sequence>MLRAILWDNDGVLVDTEQLFYEANRELFLPLGLELSAQHFFDWYLADNCGAWHLLRPQLTKEQIEAERSARNVRYAARLASEHIPAIDGVGAVLAALTPRLRMGVVTSSNCDHFEIIHQRLDLLPYFEFVLTHESYTHSKPSPEPYLLGLQRMGVRADEALVVEDSPRGLQAATAAGIRCIILRNALTRHHDFPGAWRVVDTMAQVQAEVEALLAVEA</sequence>
<evidence type="ECO:0000256" key="1">
    <source>
        <dbReference type="ARBA" id="ARBA00001946"/>
    </source>
</evidence>
<dbReference type="GO" id="GO:0046872">
    <property type="term" value="F:metal ion binding"/>
    <property type="evidence" value="ECO:0007669"/>
    <property type="project" value="UniProtKB-KW"/>
</dbReference>
<dbReference type="AlphaFoldDB" id="A0A6I2KUY9"/>
<dbReference type="Pfam" id="PF13419">
    <property type="entry name" value="HAD_2"/>
    <property type="match status" value="1"/>
</dbReference>
<keyword evidence="5" id="KW-0119">Carbohydrate metabolism</keyword>
<keyword evidence="3" id="KW-0479">Metal-binding</keyword>
<comment type="caution">
    <text evidence="6">The sequence shown here is derived from an EMBL/GenBank/DDBJ whole genome shotgun (WGS) entry which is preliminary data.</text>
</comment>
<evidence type="ECO:0000256" key="5">
    <source>
        <dbReference type="ARBA" id="ARBA00023277"/>
    </source>
</evidence>
<dbReference type="InterPro" id="IPR036412">
    <property type="entry name" value="HAD-like_sf"/>
</dbReference>
<dbReference type="Gene3D" id="1.10.150.240">
    <property type="entry name" value="Putative phosphatase, domain 2"/>
    <property type="match status" value="1"/>
</dbReference>
<dbReference type="SFLD" id="SFLDG01129">
    <property type="entry name" value="C1.5:_HAD__Beta-PGM__Phosphata"/>
    <property type="match status" value="1"/>
</dbReference>
<protein>
    <submittedName>
        <fullName evidence="6">HAD-IA family hydrolase</fullName>
    </submittedName>
</protein>
<reference evidence="6 7" key="1">
    <citation type="submission" date="2019-11" db="EMBL/GenBank/DDBJ databases">
        <title>Novel species isolated from a subtropical stream in China.</title>
        <authorList>
            <person name="Lu H."/>
        </authorList>
    </citation>
    <scope>NUCLEOTIDE SEQUENCE [LARGE SCALE GENOMIC DNA]</scope>
    <source>
        <strain evidence="6 7">FT80W</strain>
    </source>
</reference>
<organism evidence="6 7">
    <name type="scientific">Duganella guangzhouensis</name>
    <dbReference type="NCBI Taxonomy" id="2666084"/>
    <lineage>
        <taxon>Bacteria</taxon>
        <taxon>Pseudomonadati</taxon>
        <taxon>Pseudomonadota</taxon>
        <taxon>Betaproteobacteria</taxon>
        <taxon>Burkholderiales</taxon>
        <taxon>Oxalobacteraceae</taxon>
        <taxon>Telluria group</taxon>
        <taxon>Duganella</taxon>
    </lineage>
</organism>
<dbReference type="GO" id="GO:0016787">
    <property type="term" value="F:hydrolase activity"/>
    <property type="evidence" value="ECO:0007669"/>
    <property type="project" value="UniProtKB-KW"/>
</dbReference>
<dbReference type="RefSeq" id="WP_154374274.1">
    <property type="nucleotide sequence ID" value="NZ_WKJK01000003.1"/>
</dbReference>
<dbReference type="SFLD" id="SFLDS00003">
    <property type="entry name" value="Haloacid_Dehalogenase"/>
    <property type="match status" value="1"/>
</dbReference>
<evidence type="ECO:0000313" key="6">
    <source>
        <dbReference type="EMBL" id="MRW89603.1"/>
    </source>
</evidence>
<dbReference type="EMBL" id="WKJK01000003">
    <property type="protein sequence ID" value="MRW89603.1"/>
    <property type="molecule type" value="Genomic_DNA"/>
</dbReference>
<dbReference type="InterPro" id="IPR006439">
    <property type="entry name" value="HAD-SF_hydro_IA"/>
</dbReference>
<comment type="similarity">
    <text evidence="2">Belongs to the HAD-like hydrolase superfamily. CbbY/CbbZ/Gph/YieH family.</text>
</comment>
<name>A0A6I2KUY9_9BURK</name>
<accession>A0A6I2KUY9</accession>
<gene>
    <name evidence="6" type="ORF">GJ699_06375</name>
</gene>
<keyword evidence="7" id="KW-1185">Reference proteome</keyword>
<dbReference type="NCBIfam" id="TIGR01509">
    <property type="entry name" value="HAD-SF-IA-v3"/>
    <property type="match status" value="1"/>
</dbReference>
<keyword evidence="4" id="KW-0460">Magnesium</keyword>
<dbReference type="InterPro" id="IPR023214">
    <property type="entry name" value="HAD_sf"/>
</dbReference>